<dbReference type="Proteomes" id="UP001530400">
    <property type="component" value="Unassembled WGS sequence"/>
</dbReference>
<keyword evidence="1 2" id="KW-0175">Coiled coil</keyword>
<dbReference type="EMBL" id="JALLPJ020001275">
    <property type="protein sequence ID" value="KAL3772008.1"/>
    <property type="molecule type" value="Genomic_DNA"/>
</dbReference>
<organism evidence="5 6">
    <name type="scientific">Cyclotella atomus</name>
    <dbReference type="NCBI Taxonomy" id="382360"/>
    <lineage>
        <taxon>Eukaryota</taxon>
        <taxon>Sar</taxon>
        <taxon>Stramenopiles</taxon>
        <taxon>Ochrophyta</taxon>
        <taxon>Bacillariophyta</taxon>
        <taxon>Coscinodiscophyceae</taxon>
        <taxon>Thalassiosirophycidae</taxon>
        <taxon>Stephanodiscales</taxon>
        <taxon>Stephanodiscaceae</taxon>
        <taxon>Cyclotella</taxon>
    </lineage>
</organism>
<evidence type="ECO:0000256" key="1">
    <source>
        <dbReference type="ARBA" id="ARBA00023054"/>
    </source>
</evidence>
<evidence type="ECO:0000256" key="3">
    <source>
        <dbReference type="SAM" id="MobiDB-lite"/>
    </source>
</evidence>
<dbReference type="Pfam" id="PF13868">
    <property type="entry name" value="TPH"/>
    <property type="match status" value="1"/>
</dbReference>
<evidence type="ECO:0000313" key="5">
    <source>
        <dbReference type="EMBL" id="KAL3772008.1"/>
    </source>
</evidence>
<comment type="caution">
    <text evidence="5">The sequence shown here is derived from an EMBL/GenBank/DDBJ whole genome shotgun (WGS) entry which is preliminary data.</text>
</comment>
<dbReference type="InterPro" id="IPR039986">
    <property type="entry name" value="CFAP210"/>
</dbReference>
<feature type="coiled-coil region" evidence="2">
    <location>
        <begin position="457"/>
        <end position="605"/>
    </location>
</feature>
<evidence type="ECO:0000313" key="6">
    <source>
        <dbReference type="Proteomes" id="UP001530400"/>
    </source>
</evidence>
<evidence type="ECO:0000259" key="4">
    <source>
        <dbReference type="Pfam" id="PF13868"/>
    </source>
</evidence>
<sequence>MNDSSERKWGQGKLLAANKRRRIASEPAVHDWDGEFDDVDHAEENPFDSIDRLLNQREQKKKQLDDEKQEESNKESTDYNEPSFSQCSDPAFSQHEHGQNHEHYNAPSPKRGDITITNKPVDDNETLNQHFFGPNAEQQDKLQAQQSTKKRQYSIIKSSTPRFTFQSTIKKSSLQTPSTQMQSLPNRTLFSTQTTQKSTKLTTRHSFRKSLDKPQPVKDVRSLECTPSFLSKGKRKKEGINPSPDSTIPADAPVSTFASLRSSLIHDTTKPQSSRGGNKAGYLIQRMRSLRSNDQRMAMRLRSGQLTMRKLRRSGGGGTEFDARHSAKSELDVTVSCIAREFGEGRSVVLGHIHRYEGVNGGAVNDSTLKLPTFAWILLSNDVIREQGIAQGVSKQLRFYDAVMIPKRVPNASLQNVEHLDLELTLPTVACGSVNIPRREQLKEISDNRVAGWKDTLEATRKAKIEWKAEKERLEEERRKQQDLQEAALREKQRLETLAHADQLLREQTEKLRQFRSQVMLVETLDTRDSQIKENEERRIREAEAEKQCHLGVMNNIQEAEKKSLANAEIAARKAKELADDLQRQRDQRAELIHQQQQRKRAEEEAIIRKIAADDAAAEKREAQLKNERRLKTKAEIMSNEILLKTRKEQLQKKEQELTKKCEEEVRRQNSINAARLALEQKHFEEKQAVRKILSDRASEDLRQRAEREFAIFERDRKMRRQKELERAEAERRKEEQDKVAIDQSRKLQIRLKKEQEEADRQLSKLYIDQLNKITIERQELERRKQQAKRQQEIQIRAEQKQQCQENAIRREEERLAILKQKQKVLESIKNEDDIFRQFVAKEIENFKLEGKRTVLLEKTFNT</sequence>
<accession>A0ABD3N7B9</accession>
<feature type="domain" description="Trichohyalin-plectin-homology" evidence="4">
    <location>
        <begin position="505"/>
        <end position="845"/>
    </location>
</feature>
<feature type="region of interest" description="Disordered" evidence="3">
    <location>
        <begin position="1"/>
        <end position="153"/>
    </location>
</feature>
<feature type="region of interest" description="Disordered" evidence="3">
    <location>
        <begin position="193"/>
        <end position="252"/>
    </location>
</feature>
<reference evidence="5 6" key="1">
    <citation type="submission" date="2024-10" db="EMBL/GenBank/DDBJ databases">
        <title>Updated reference genomes for cyclostephanoid diatoms.</title>
        <authorList>
            <person name="Roberts W.R."/>
            <person name="Alverson A.J."/>
        </authorList>
    </citation>
    <scope>NUCLEOTIDE SEQUENCE [LARGE SCALE GENOMIC DNA]</scope>
    <source>
        <strain evidence="5 6">AJA010-31</strain>
    </source>
</reference>
<protein>
    <recommendedName>
        <fullName evidence="4">Trichohyalin-plectin-homology domain-containing protein</fullName>
    </recommendedName>
</protein>
<evidence type="ECO:0000256" key="2">
    <source>
        <dbReference type="SAM" id="Coils"/>
    </source>
</evidence>
<gene>
    <name evidence="5" type="ORF">ACHAWO_008180</name>
</gene>
<feature type="compositionally biased region" description="Basic and acidic residues" evidence="3">
    <location>
        <begin position="49"/>
        <end position="77"/>
    </location>
</feature>
<dbReference type="PANTHER" id="PTHR28663:SF1">
    <property type="entry name" value="CILIA- AND FLAGELLA- ASSOCIATED PROTEIN 210"/>
    <property type="match status" value="1"/>
</dbReference>
<dbReference type="PANTHER" id="PTHR28663">
    <property type="entry name" value="COILED-COIL DOMAIN-CONTAINING PROTEIN 173"/>
    <property type="match status" value="1"/>
</dbReference>
<keyword evidence="6" id="KW-1185">Reference proteome</keyword>
<feature type="compositionally biased region" description="Polar residues" evidence="3">
    <location>
        <begin position="79"/>
        <end position="88"/>
    </location>
</feature>
<name>A0ABD3N7B9_9STRA</name>
<feature type="coiled-coil region" evidence="2">
    <location>
        <begin position="713"/>
        <end position="829"/>
    </location>
</feature>
<feature type="compositionally biased region" description="Basic and acidic residues" evidence="3">
    <location>
        <begin position="94"/>
        <end position="104"/>
    </location>
</feature>
<feature type="compositionally biased region" description="Basic and acidic residues" evidence="3">
    <location>
        <begin position="209"/>
        <end position="222"/>
    </location>
</feature>
<dbReference type="AlphaFoldDB" id="A0ABD3N7B9"/>
<proteinExistence type="predicted"/>
<dbReference type="InterPro" id="IPR043597">
    <property type="entry name" value="TPH_dom"/>
</dbReference>